<keyword evidence="9" id="KW-0966">Cell projection</keyword>
<dbReference type="PANTHER" id="PTHR30625:SF3">
    <property type="entry name" value="TOL-PAL SYSTEM PROTEIN TOLQ"/>
    <property type="match status" value="1"/>
</dbReference>
<evidence type="ECO:0000256" key="7">
    <source>
        <dbReference type="SAM" id="Phobius"/>
    </source>
</evidence>
<keyword evidence="5 7" id="KW-0472">Membrane</keyword>
<proteinExistence type="inferred from homology"/>
<sequence length="147" mass="15847">MEGWIHFDTLHRLIALLLPAVLAILLAACALALVEAGLALGERWLGLRRLQRSGDIEAVARLARRRIERCDLLARVPPMLGLMATIIPLGPGLAALGQGDPAQLASAVTVAFDATVLGLLAGIAGLWIGRLRKRWYEELLERMEAAA</sequence>
<comment type="caution">
    <text evidence="9">The sequence shown here is derived from an EMBL/GenBank/DDBJ whole genome shotgun (WGS) entry which is preliminary data.</text>
</comment>
<gene>
    <name evidence="9" type="ORF">DX914_08870</name>
</gene>
<dbReference type="InterPro" id="IPR050790">
    <property type="entry name" value="ExbB/TolQ_transport"/>
</dbReference>
<evidence type="ECO:0000256" key="4">
    <source>
        <dbReference type="ARBA" id="ARBA00022989"/>
    </source>
</evidence>
<feature type="transmembrane region" description="Helical" evidence="7">
    <location>
        <begin position="102"/>
        <end position="128"/>
    </location>
</feature>
<keyword evidence="9" id="KW-0282">Flagellum</keyword>
<dbReference type="RefSeq" id="WP_115858624.1">
    <property type="nucleotide sequence ID" value="NZ_QTSU01000001.1"/>
</dbReference>
<comment type="similarity">
    <text evidence="6">Belongs to the exbB/tolQ family.</text>
</comment>
<protein>
    <submittedName>
        <fullName evidence="9">Flagellar motor protein MotA</fullName>
    </submittedName>
</protein>
<evidence type="ECO:0000256" key="5">
    <source>
        <dbReference type="ARBA" id="ARBA00023136"/>
    </source>
</evidence>
<comment type="subcellular location">
    <subcellularLocation>
        <location evidence="1">Cell membrane</location>
        <topology evidence="1">Multi-pass membrane protein</topology>
    </subcellularLocation>
    <subcellularLocation>
        <location evidence="6">Membrane</location>
        <topology evidence="6">Multi-pass membrane protein</topology>
    </subcellularLocation>
</comment>
<reference evidence="9 10" key="1">
    <citation type="submission" date="2018-08" db="EMBL/GenBank/DDBJ databases">
        <title>Lysobacter sp. zong2l5, whole genome shotgun sequence.</title>
        <authorList>
            <person name="Zhang X."/>
            <person name="Feng G."/>
            <person name="Zhu H."/>
        </authorList>
    </citation>
    <scope>NUCLEOTIDE SEQUENCE [LARGE SCALE GENOMIC DNA]</scope>
    <source>
        <strain evidence="10">zong2l5</strain>
    </source>
</reference>
<evidence type="ECO:0000259" key="8">
    <source>
        <dbReference type="Pfam" id="PF01618"/>
    </source>
</evidence>
<keyword evidence="6" id="KW-0653">Protein transport</keyword>
<feature type="domain" description="MotA/TolQ/ExbB proton channel" evidence="8">
    <location>
        <begin position="56"/>
        <end position="144"/>
    </location>
</feature>
<evidence type="ECO:0000256" key="6">
    <source>
        <dbReference type="RuleBase" id="RU004057"/>
    </source>
</evidence>
<evidence type="ECO:0000313" key="10">
    <source>
        <dbReference type="Proteomes" id="UP000264492"/>
    </source>
</evidence>
<dbReference type="Proteomes" id="UP000264492">
    <property type="component" value="Unassembled WGS sequence"/>
</dbReference>
<dbReference type="GO" id="GO:0017038">
    <property type="term" value="P:protein import"/>
    <property type="evidence" value="ECO:0007669"/>
    <property type="project" value="TreeGrafter"/>
</dbReference>
<evidence type="ECO:0000256" key="3">
    <source>
        <dbReference type="ARBA" id="ARBA00022692"/>
    </source>
</evidence>
<keyword evidence="2" id="KW-1003">Cell membrane</keyword>
<evidence type="ECO:0000256" key="1">
    <source>
        <dbReference type="ARBA" id="ARBA00004651"/>
    </source>
</evidence>
<dbReference type="GO" id="GO:0005886">
    <property type="term" value="C:plasma membrane"/>
    <property type="evidence" value="ECO:0007669"/>
    <property type="project" value="UniProtKB-SubCell"/>
</dbReference>
<organism evidence="9 10">
    <name type="scientific">Lysobacter silvisoli</name>
    <dbReference type="NCBI Taxonomy" id="2293254"/>
    <lineage>
        <taxon>Bacteria</taxon>
        <taxon>Pseudomonadati</taxon>
        <taxon>Pseudomonadota</taxon>
        <taxon>Gammaproteobacteria</taxon>
        <taxon>Lysobacterales</taxon>
        <taxon>Lysobacteraceae</taxon>
        <taxon>Lysobacter</taxon>
    </lineage>
</organism>
<accession>A0A371K5I8</accession>
<keyword evidence="4 7" id="KW-1133">Transmembrane helix</keyword>
<dbReference type="PANTHER" id="PTHR30625">
    <property type="entry name" value="PROTEIN TOLQ"/>
    <property type="match status" value="1"/>
</dbReference>
<evidence type="ECO:0000256" key="2">
    <source>
        <dbReference type="ARBA" id="ARBA00022475"/>
    </source>
</evidence>
<feature type="transmembrane region" description="Helical" evidence="7">
    <location>
        <begin position="13"/>
        <end position="40"/>
    </location>
</feature>
<dbReference type="OrthoDB" id="3178152at2"/>
<evidence type="ECO:0000313" key="9">
    <source>
        <dbReference type="EMBL" id="RDZ29186.1"/>
    </source>
</evidence>
<dbReference type="Pfam" id="PF01618">
    <property type="entry name" value="MotA_ExbB"/>
    <property type="match status" value="1"/>
</dbReference>
<keyword evidence="6" id="KW-0813">Transport</keyword>
<feature type="transmembrane region" description="Helical" evidence="7">
    <location>
        <begin position="72"/>
        <end position="96"/>
    </location>
</feature>
<dbReference type="InterPro" id="IPR002898">
    <property type="entry name" value="MotA_ExbB_proton_chnl"/>
</dbReference>
<name>A0A371K5I8_9GAMM</name>
<keyword evidence="3 7" id="KW-0812">Transmembrane</keyword>
<keyword evidence="10" id="KW-1185">Reference proteome</keyword>
<dbReference type="AlphaFoldDB" id="A0A371K5I8"/>
<dbReference type="EMBL" id="QTSU01000001">
    <property type="protein sequence ID" value="RDZ29186.1"/>
    <property type="molecule type" value="Genomic_DNA"/>
</dbReference>
<keyword evidence="9" id="KW-0969">Cilium</keyword>